<keyword evidence="2 4" id="KW-0808">Transferase</keyword>
<dbReference type="Pfam" id="PF00109">
    <property type="entry name" value="ketoacyl-synt"/>
    <property type="match status" value="1"/>
</dbReference>
<evidence type="ECO:0000256" key="2">
    <source>
        <dbReference type="ARBA" id="ARBA00022679"/>
    </source>
</evidence>
<keyword evidence="7" id="KW-1185">Reference proteome</keyword>
<sequence>MTDSGGAGRTLVTGIGVVAPTGIGTGEHWSATLAGRSGIGRISRFDPAGYPVRHAGELRGFAPNEHLPGRLLVETDLWTQTGLVASHEALADAALDPASVPEFEMAVLTSSSSGGVEFGQREMASLWQHGPRISAYQSIAWFYAATTGQLAIRHGMRGSCGVVCAEQAGGLDTFGQARRFTAGDTRVVVAGGTDAPLCPYSLVAQLTNGRLSAEPDPRRAYLPFDEAASGYLPGEGGAILVAESARAHRERGAAHSYGEVAGHAAGMDPRPGSGRPPALARVIRGALADAGLGPGDIDVVFADAAGSPDLDLLEAQAIGEVFGAGAVPVTAPKTLAGRLYGGGAALDVATALLALRDGVIPHTAGTERLAPGCDLDLVRTAPRETALTTALVLARGHGGFTSALVLRKTEPDGTRQGDLR</sequence>
<dbReference type="PROSITE" id="PS52004">
    <property type="entry name" value="KS3_2"/>
    <property type="match status" value="1"/>
</dbReference>
<dbReference type="RefSeq" id="WP_354741208.1">
    <property type="nucleotide sequence ID" value="NZ_JBHMAY010000012.1"/>
</dbReference>
<organism evidence="6 7">
    <name type="scientific">Amycolatopsis halotolerans</name>
    <dbReference type="NCBI Taxonomy" id="330083"/>
    <lineage>
        <taxon>Bacteria</taxon>
        <taxon>Bacillati</taxon>
        <taxon>Actinomycetota</taxon>
        <taxon>Actinomycetes</taxon>
        <taxon>Pseudonocardiales</taxon>
        <taxon>Pseudonocardiaceae</taxon>
        <taxon>Amycolatopsis</taxon>
    </lineage>
</organism>
<reference evidence="7" key="1">
    <citation type="journal article" date="2019" name="Int. J. Syst. Evol. Microbiol.">
        <title>The Global Catalogue of Microorganisms (GCM) 10K type strain sequencing project: providing services to taxonomists for standard genome sequencing and annotation.</title>
        <authorList>
            <consortium name="The Broad Institute Genomics Platform"/>
            <consortium name="The Broad Institute Genome Sequencing Center for Infectious Disease"/>
            <person name="Wu L."/>
            <person name="Ma J."/>
        </authorList>
    </citation>
    <scope>NUCLEOTIDE SEQUENCE [LARGE SCALE GENOMIC DNA]</scope>
    <source>
        <strain evidence="7">CGMCC 4.7682</strain>
    </source>
</reference>
<evidence type="ECO:0000256" key="4">
    <source>
        <dbReference type="RuleBase" id="RU003694"/>
    </source>
</evidence>
<dbReference type="Pfam" id="PF02801">
    <property type="entry name" value="Ketoacyl-synt_C"/>
    <property type="match status" value="1"/>
</dbReference>
<evidence type="ECO:0000313" key="6">
    <source>
        <dbReference type="EMBL" id="MFC3509377.1"/>
    </source>
</evidence>
<dbReference type="EMBL" id="JBHRWI010000004">
    <property type="protein sequence ID" value="MFC3509377.1"/>
    <property type="molecule type" value="Genomic_DNA"/>
</dbReference>
<evidence type="ECO:0000256" key="1">
    <source>
        <dbReference type="ARBA" id="ARBA00008467"/>
    </source>
</evidence>
<evidence type="ECO:0000259" key="5">
    <source>
        <dbReference type="PROSITE" id="PS52004"/>
    </source>
</evidence>
<feature type="domain" description="Ketosynthase family 3 (KS3)" evidence="5">
    <location>
        <begin position="7"/>
        <end position="408"/>
    </location>
</feature>
<protein>
    <submittedName>
        <fullName evidence="6">Ketosynthase chain-length factor</fullName>
    </submittedName>
</protein>
<gene>
    <name evidence="6" type="ORF">ACFORO_04310</name>
</gene>
<evidence type="ECO:0000256" key="3">
    <source>
        <dbReference type="ARBA" id="ARBA00023315"/>
    </source>
</evidence>
<dbReference type="InterPro" id="IPR016039">
    <property type="entry name" value="Thiolase-like"/>
</dbReference>
<dbReference type="InterPro" id="IPR014031">
    <property type="entry name" value="Ketoacyl_synth_C"/>
</dbReference>
<dbReference type="PANTHER" id="PTHR11712">
    <property type="entry name" value="POLYKETIDE SYNTHASE-RELATED"/>
    <property type="match status" value="1"/>
</dbReference>
<dbReference type="PANTHER" id="PTHR11712:SF322">
    <property type="entry name" value="POLYKETIDE BETA-KETOACYL SYNTHASE 2-RELATED"/>
    <property type="match status" value="1"/>
</dbReference>
<proteinExistence type="inferred from homology"/>
<keyword evidence="3" id="KW-0012">Acyltransferase</keyword>
<dbReference type="InterPro" id="IPR020841">
    <property type="entry name" value="PKS_Beta-ketoAc_synthase_dom"/>
</dbReference>
<dbReference type="SUPFAM" id="SSF53901">
    <property type="entry name" value="Thiolase-like"/>
    <property type="match status" value="2"/>
</dbReference>
<name>A0ABV7Q8W3_9PSEU</name>
<dbReference type="InterPro" id="IPR000794">
    <property type="entry name" value="Beta-ketoacyl_synthase"/>
</dbReference>
<dbReference type="CDD" id="cd00832">
    <property type="entry name" value="CLF"/>
    <property type="match status" value="1"/>
</dbReference>
<dbReference type="Proteomes" id="UP001595764">
    <property type="component" value="Unassembled WGS sequence"/>
</dbReference>
<evidence type="ECO:0000313" key="7">
    <source>
        <dbReference type="Proteomes" id="UP001595764"/>
    </source>
</evidence>
<dbReference type="Gene3D" id="3.40.47.10">
    <property type="match status" value="2"/>
</dbReference>
<comment type="caution">
    <text evidence="6">The sequence shown here is derived from an EMBL/GenBank/DDBJ whole genome shotgun (WGS) entry which is preliminary data.</text>
</comment>
<dbReference type="InterPro" id="IPR014030">
    <property type="entry name" value="Ketoacyl_synth_N"/>
</dbReference>
<accession>A0ABV7Q8W3</accession>
<comment type="similarity">
    <text evidence="1 4">Belongs to the thiolase-like superfamily. Beta-ketoacyl-ACP synthases family.</text>
</comment>